<feature type="compositionally biased region" description="Basic and acidic residues" evidence="1">
    <location>
        <begin position="449"/>
        <end position="472"/>
    </location>
</feature>
<feature type="region of interest" description="Disordered" evidence="1">
    <location>
        <begin position="398"/>
        <end position="472"/>
    </location>
</feature>
<dbReference type="Proteomes" id="UP000032160">
    <property type="component" value="Chromosome I"/>
</dbReference>
<dbReference type="HOGENOM" id="CLU_039168_0_0_5"/>
<dbReference type="KEGG" id="pect:BN1012_Phect1809"/>
<dbReference type="STRING" id="1458461.BN1012_Phect1809"/>
<dbReference type="InterPro" id="IPR005094">
    <property type="entry name" value="Endonuclease_MobA/VirD2"/>
</dbReference>
<keyword evidence="3" id="KW-0540">Nuclease</keyword>
<evidence type="ECO:0000256" key="1">
    <source>
        <dbReference type="SAM" id="MobiDB-lite"/>
    </source>
</evidence>
<keyword evidence="4" id="KW-1185">Reference proteome</keyword>
<feature type="domain" description="MobA/VirD2-like nuclease" evidence="2">
    <location>
        <begin position="23"/>
        <end position="146"/>
    </location>
</feature>
<keyword evidence="3" id="KW-0378">Hydrolase</keyword>
<dbReference type="EMBL" id="HG966617">
    <property type="protein sequence ID" value="CDO60023.1"/>
    <property type="molecule type" value="Genomic_DNA"/>
</dbReference>
<name>X5M978_9HYPH</name>
<dbReference type="GO" id="GO:0004519">
    <property type="term" value="F:endonuclease activity"/>
    <property type="evidence" value="ECO:0007669"/>
    <property type="project" value="UniProtKB-KW"/>
</dbReference>
<dbReference type="Pfam" id="PF03432">
    <property type="entry name" value="Relaxase"/>
    <property type="match status" value="1"/>
</dbReference>
<gene>
    <name evidence="3" type="ORF">BN1012_Phect1809</name>
</gene>
<dbReference type="RefSeq" id="WP_043948160.1">
    <property type="nucleotide sequence ID" value="NZ_HG966617.1"/>
</dbReference>
<accession>X5M978</accession>
<dbReference type="AlphaFoldDB" id="X5M978"/>
<organism evidence="3 4">
    <name type="scientific">Candidatus Phaeomarinibacter ectocarpi</name>
    <dbReference type="NCBI Taxonomy" id="1458461"/>
    <lineage>
        <taxon>Bacteria</taxon>
        <taxon>Pseudomonadati</taxon>
        <taxon>Pseudomonadota</taxon>
        <taxon>Alphaproteobacteria</taxon>
        <taxon>Hyphomicrobiales</taxon>
        <taxon>Parvibaculaceae</taxon>
        <taxon>Candidatus Phaeomarinibacter</taxon>
    </lineage>
</organism>
<dbReference type="PATRIC" id="fig|1458461.3.peg.1813"/>
<proteinExistence type="predicted"/>
<evidence type="ECO:0000259" key="2">
    <source>
        <dbReference type="Pfam" id="PF03432"/>
    </source>
</evidence>
<feature type="compositionally biased region" description="Basic and acidic residues" evidence="1">
    <location>
        <begin position="418"/>
        <end position="429"/>
    </location>
</feature>
<evidence type="ECO:0000313" key="3">
    <source>
        <dbReference type="EMBL" id="CDO60023.1"/>
    </source>
</evidence>
<feature type="compositionally biased region" description="Basic and acidic residues" evidence="1">
    <location>
        <begin position="398"/>
        <end position="409"/>
    </location>
</feature>
<dbReference type="OrthoDB" id="1826980at2"/>
<feature type="region of interest" description="Disordered" evidence="1">
    <location>
        <begin position="291"/>
        <end position="319"/>
    </location>
</feature>
<protein>
    <submittedName>
        <fullName evidence="3">Endonuclease relaxase</fullName>
    </submittedName>
</protein>
<reference evidence="3 4" key="1">
    <citation type="journal article" date="2014" name="Front. Genet.">
        <title>Genome and metabolic network of "Candidatus Phaeomarinobacter ectocarpi" Ec32, a new candidate genus of Alphaproteobacteria frequently associated with brown algae.</title>
        <authorList>
            <person name="Dittami S.M."/>
            <person name="Barbeyron T."/>
            <person name="Boyen C."/>
            <person name="Cambefort J."/>
            <person name="Collet G."/>
            <person name="Delage L."/>
            <person name="Gobet A."/>
            <person name="Groisillier A."/>
            <person name="Leblanc C."/>
            <person name="Michel G."/>
            <person name="Scornet D."/>
            <person name="Siegel A."/>
            <person name="Tapia J.E."/>
            <person name="Tonon T."/>
        </authorList>
    </citation>
    <scope>NUCLEOTIDE SEQUENCE [LARGE SCALE GENOMIC DNA]</scope>
    <source>
        <strain evidence="3 4">Ec32</strain>
    </source>
</reference>
<evidence type="ECO:0000313" key="4">
    <source>
        <dbReference type="Proteomes" id="UP000032160"/>
    </source>
</evidence>
<keyword evidence="3" id="KW-0255">Endonuclease</keyword>
<sequence length="472" mass="53770">MILKGSQRGGAKQLGLHLLRADQNEHVEVHEIRGFMSDDVVGALKEAYAVSRGTNAKQFLFSVSLNPPQNEDVSIETFEGAIDRIEQSNGMEGQPRIVVFHEKEGRRHAHAVWSRTDTETMTARPLPFFKTRLRENAKELYLENGWKMPRGLMDSREADPRNFTLDEWQQAKRAGQNPRDLKQAIQECWAVSDSSQSFANALEERGLRLAKGDRRGHVAITTQGEVFSVARSIGQKAKDVRARLGEADALKSVDETKAQIAQDLTPAVQRIMQEANTKTANELVPLAKQRGDMATNHRSERQKLETSQKDRWDAETRGRSERLNKGIKGLWQRMTGEHARIIKDNQLEAMSALKRDQEQRERLIFAQAAERRKLQEAIQAQRKRHVRTMNDLHRDAARLRRGELPEVQKQKPAQQTERQAKASELKSAWDARAAAKPPVARTRPLSPQERLEKLRSKDGATRPPDRGWSHDR</sequence>